<keyword evidence="1" id="KW-0418">Kinase</keyword>
<gene>
    <name evidence="1" type="ORF">BCAMP_08526</name>
</gene>
<protein>
    <submittedName>
        <fullName evidence="1">Sensor histidine kinase-like protein</fullName>
    </submittedName>
</protein>
<dbReference type="Proteomes" id="UP000019243">
    <property type="component" value="Unassembled WGS sequence"/>
</dbReference>
<proteinExistence type="predicted"/>
<dbReference type="SUPFAM" id="SSF55874">
    <property type="entry name" value="ATPase domain of HSP90 chaperone/DNA topoisomerase II/histidine kinase"/>
    <property type="match status" value="1"/>
</dbReference>
<dbReference type="EMBL" id="AODH01000035">
    <property type="protein sequence ID" value="EUJ38588.1"/>
    <property type="molecule type" value="Genomic_DNA"/>
</dbReference>
<dbReference type="RefSeq" id="WP_198015746.1">
    <property type="nucleotide sequence ID" value="NZ_AODH01000035.1"/>
</dbReference>
<sequence>MMNIYTKDIERNYQELQKFRHDYKNLLLALKTTQNTSEINHQYLNKMIEYSYHIIDTNIMRFSDIQNIKIPSIKSLIIAKLSQAKQTGLTITFECLSPINNINFNEVKLIRVLGILLDNAIEASEKSQQKKNYRFIYRFTRLIRNFN</sequence>
<dbReference type="AlphaFoldDB" id="W7CZW9"/>
<name>W7CZW9_9LIST</name>
<evidence type="ECO:0000313" key="2">
    <source>
        <dbReference type="Proteomes" id="UP000019243"/>
    </source>
</evidence>
<dbReference type="GO" id="GO:0016301">
    <property type="term" value="F:kinase activity"/>
    <property type="evidence" value="ECO:0007669"/>
    <property type="project" value="UniProtKB-KW"/>
</dbReference>
<comment type="caution">
    <text evidence="1">The sequence shown here is derived from an EMBL/GenBank/DDBJ whole genome shotgun (WGS) entry which is preliminary data.</text>
</comment>
<reference evidence="1 2" key="1">
    <citation type="submission" date="2012-12" db="EMBL/GenBank/DDBJ databases">
        <title>Novel taxa of Listeriaceae from agricultural environments in the United States.</title>
        <authorList>
            <person name="den Bakker H.C."/>
            <person name="Allred A."/>
            <person name="Warchocki S."/>
            <person name="Wright E.M."/>
            <person name="Burrell A."/>
            <person name="Nightingale K.K."/>
            <person name="Kephart D."/>
            <person name="Wiedmann M."/>
        </authorList>
    </citation>
    <scope>NUCLEOTIDE SEQUENCE [LARGE SCALE GENOMIC DNA]</scope>
    <source>
        <strain evidence="1 2">FSL F6-1037</strain>
    </source>
</reference>
<dbReference type="InterPro" id="IPR036890">
    <property type="entry name" value="HATPase_C_sf"/>
</dbReference>
<dbReference type="Gene3D" id="3.30.565.10">
    <property type="entry name" value="Histidine kinase-like ATPase, C-terminal domain"/>
    <property type="match status" value="1"/>
</dbReference>
<dbReference type="GO" id="GO:0042802">
    <property type="term" value="F:identical protein binding"/>
    <property type="evidence" value="ECO:0007669"/>
    <property type="project" value="TreeGrafter"/>
</dbReference>
<evidence type="ECO:0000313" key="1">
    <source>
        <dbReference type="EMBL" id="EUJ38588.1"/>
    </source>
</evidence>
<keyword evidence="1" id="KW-0808">Transferase</keyword>
<keyword evidence="2" id="KW-1185">Reference proteome</keyword>
<dbReference type="STRING" id="1265861.BCAMP_08526"/>
<dbReference type="PANTHER" id="PTHR40448:SF1">
    <property type="entry name" value="TWO-COMPONENT SENSOR HISTIDINE KINASE"/>
    <property type="match status" value="1"/>
</dbReference>
<dbReference type="PANTHER" id="PTHR40448">
    <property type="entry name" value="TWO-COMPONENT SENSOR HISTIDINE KINASE"/>
    <property type="match status" value="1"/>
</dbReference>
<accession>W7CZW9</accession>
<organism evidence="1 2">
    <name type="scientific">Brochothrix campestris FSL F6-1037</name>
    <dbReference type="NCBI Taxonomy" id="1265861"/>
    <lineage>
        <taxon>Bacteria</taxon>
        <taxon>Bacillati</taxon>
        <taxon>Bacillota</taxon>
        <taxon>Bacilli</taxon>
        <taxon>Bacillales</taxon>
        <taxon>Listeriaceae</taxon>
        <taxon>Brochothrix</taxon>
    </lineage>
</organism>